<feature type="region of interest" description="Disordered" evidence="1">
    <location>
        <begin position="1"/>
        <end position="36"/>
    </location>
</feature>
<evidence type="ECO:0000313" key="3">
    <source>
        <dbReference type="Proteomes" id="UP000215433"/>
    </source>
</evidence>
<proteinExistence type="predicted"/>
<dbReference type="AlphaFoldDB" id="A0A229VYZ1"/>
<keyword evidence="3" id="KW-1185">Reference proteome</keyword>
<reference evidence="2 3" key="1">
    <citation type="submission" date="2017-05" db="EMBL/GenBank/DDBJ databases">
        <title>Bifidobacterium vansinderenii sp. nov.</title>
        <authorList>
            <person name="Lugli G.A."/>
            <person name="Duranti S."/>
            <person name="Mangifesta M."/>
        </authorList>
    </citation>
    <scope>NUCLEOTIDE SEQUENCE [LARGE SCALE GENOMIC DNA]</scope>
    <source>
        <strain evidence="2 3">Tam10B</strain>
    </source>
</reference>
<dbReference type="EMBL" id="NEWD01000007">
    <property type="protein sequence ID" value="OXN00843.1"/>
    <property type="molecule type" value="Genomic_DNA"/>
</dbReference>
<evidence type="ECO:0000256" key="1">
    <source>
        <dbReference type="SAM" id="MobiDB-lite"/>
    </source>
</evidence>
<gene>
    <name evidence="2" type="ORF">Tam10B_0799</name>
</gene>
<evidence type="ECO:0000313" key="2">
    <source>
        <dbReference type="EMBL" id="OXN00843.1"/>
    </source>
</evidence>
<sequence>MWTSARTPPGFRWNKSGSARYATDGSSTCSSPVPPYSADARANGLARQRRDDHQSSYAHTCRSASVPSCRGWCDCRILRRGRSLVPGGIPTYLVVEVRHVRTAVNVHAISFRLLLCRVSTPNCPQARTHRGHWVNMREYSLFGARTSRFCLDFRDIDAPNHRFSRIADADGQYARISAIHSVNRSLKPRFRGCLTL</sequence>
<dbReference type="Proteomes" id="UP000215433">
    <property type="component" value="Unassembled WGS sequence"/>
</dbReference>
<protein>
    <submittedName>
        <fullName evidence="2">Uncharacterized protein</fullName>
    </submittedName>
</protein>
<name>A0A229VYZ1_9BIFI</name>
<comment type="caution">
    <text evidence="2">The sequence shown here is derived from an EMBL/GenBank/DDBJ whole genome shotgun (WGS) entry which is preliminary data.</text>
</comment>
<organism evidence="2 3">
    <name type="scientific">Bifidobacterium vansinderenii</name>
    <dbReference type="NCBI Taxonomy" id="1984871"/>
    <lineage>
        <taxon>Bacteria</taxon>
        <taxon>Bacillati</taxon>
        <taxon>Actinomycetota</taxon>
        <taxon>Actinomycetes</taxon>
        <taxon>Bifidobacteriales</taxon>
        <taxon>Bifidobacteriaceae</taxon>
        <taxon>Bifidobacterium</taxon>
    </lineage>
</organism>
<accession>A0A229VYZ1</accession>